<dbReference type="InterPro" id="IPR000014">
    <property type="entry name" value="PAS"/>
</dbReference>
<comment type="caution">
    <text evidence="4">The sequence shown here is derived from an EMBL/GenBank/DDBJ whole genome shotgun (WGS) entry which is preliminary data.</text>
</comment>
<dbReference type="CDD" id="cd00130">
    <property type="entry name" value="PAS"/>
    <property type="match status" value="1"/>
</dbReference>
<dbReference type="Pfam" id="PF07228">
    <property type="entry name" value="SpoIIE"/>
    <property type="match status" value="1"/>
</dbReference>
<dbReference type="RefSeq" id="WP_201877259.1">
    <property type="nucleotide sequence ID" value="NZ_JAERRF010000015.1"/>
</dbReference>
<evidence type="ECO:0000313" key="5">
    <source>
        <dbReference type="Proteomes" id="UP000634229"/>
    </source>
</evidence>
<dbReference type="InterPro" id="IPR036890">
    <property type="entry name" value="HATPase_C_sf"/>
</dbReference>
<evidence type="ECO:0000259" key="3">
    <source>
        <dbReference type="SMART" id="SM00331"/>
    </source>
</evidence>
<dbReference type="Gene3D" id="3.30.565.10">
    <property type="entry name" value="Histidine kinase-like ATPase, C-terminal domain"/>
    <property type="match status" value="1"/>
</dbReference>
<dbReference type="InterPro" id="IPR036457">
    <property type="entry name" value="PPM-type-like_dom_sf"/>
</dbReference>
<feature type="region of interest" description="Disordered" evidence="2">
    <location>
        <begin position="674"/>
        <end position="699"/>
    </location>
</feature>
<accession>A0ABS1NIE9</accession>
<dbReference type="EMBL" id="JAERRF010000015">
    <property type="protein sequence ID" value="MBL1099735.1"/>
    <property type="molecule type" value="Genomic_DNA"/>
</dbReference>
<dbReference type="Pfam" id="PF13581">
    <property type="entry name" value="HATPase_c_2"/>
    <property type="match status" value="1"/>
</dbReference>
<dbReference type="SUPFAM" id="SSF55785">
    <property type="entry name" value="PYP-like sensor domain (PAS domain)"/>
    <property type="match status" value="1"/>
</dbReference>
<dbReference type="Pfam" id="PF13185">
    <property type="entry name" value="GAF_2"/>
    <property type="match status" value="1"/>
</dbReference>
<dbReference type="InterPro" id="IPR013656">
    <property type="entry name" value="PAS_4"/>
</dbReference>
<keyword evidence="1" id="KW-0378">Hydrolase</keyword>
<protein>
    <submittedName>
        <fullName evidence="4">SpoIIE family protein phosphatase</fullName>
    </submittedName>
</protein>
<dbReference type="Proteomes" id="UP000634229">
    <property type="component" value="Unassembled WGS sequence"/>
</dbReference>
<dbReference type="SUPFAM" id="SSF55874">
    <property type="entry name" value="ATPase domain of HSP90 chaperone/DNA topoisomerase II/histidine kinase"/>
    <property type="match status" value="1"/>
</dbReference>
<dbReference type="InterPro" id="IPR003594">
    <property type="entry name" value="HATPase_dom"/>
</dbReference>
<evidence type="ECO:0000313" key="4">
    <source>
        <dbReference type="EMBL" id="MBL1099735.1"/>
    </source>
</evidence>
<evidence type="ECO:0000256" key="1">
    <source>
        <dbReference type="ARBA" id="ARBA00022801"/>
    </source>
</evidence>
<evidence type="ECO:0000256" key="2">
    <source>
        <dbReference type="SAM" id="MobiDB-lite"/>
    </source>
</evidence>
<dbReference type="Gene3D" id="3.30.450.20">
    <property type="entry name" value="PAS domain"/>
    <property type="match status" value="1"/>
</dbReference>
<dbReference type="CDD" id="cd16936">
    <property type="entry name" value="HATPase_RsbW-like"/>
    <property type="match status" value="1"/>
</dbReference>
<dbReference type="InterPro" id="IPR035965">
    <property type="entry name" value="PAS-like_dom_sf"/>
</dbReference>
<feature type="compositionally biased region" description="Basic and acidic residues" evidence="2">
    <location>
        <begin position="163"/>
        <end position="178"/>
    </location>
</feature>
<dbReference type="SMART" id="SM00331">
    <property type="entry name" value="PP2C_SIG"/>
    <property type="match status" value="1"/>
</dbReference>
<name>A0ABS1NIE9_9ACTN</name>
<keyword evidence="5" id="KW-1185">Reference proteome</keyword>
<dbReference type="PANTHER" id="PTHR43156">
    <property type="entry name" value="STAGE II SPORULATION PROTEIN E-RELATED"/>
    <property type="match status" value="1"/>
</dbReference>
<dbReference type="SUPFAM" id="SSF81606">
    <property type="entry name" value="PP2C-like"/>
    <property type="match status" value="1"/>
</dbReference>
<reference evidence="4 5" key="1">
    <citation type="submission" date="2021-01" db="EMBL/GenBank/DDBJ databases">
        <title>WGS of actinomycetes isolated from Thailand.</title>
        <authorList>
            <person name="Thawai C."/>
        </authorList>
    </citation>
    <scope>NUCLEOTIDE SEQUENCE [LARGE SCALE GENOMIC DNA]</scope>
    <source>
        <strain evidence="4 5">CA1R205</strain>
    </source>
</reference>
<dbReference type="InterPro" id="IPR052016">
    <property type="entry name" value="Bact_Sigma-Reg"/>
</dbReference>
<feature type="region of interest" description="Disordered" evidence="2">
    <location>
        <begin position="157"/>
        <end position="178"/>
    </location>
</feature>
<dbReference type="InterPro" id="IPR001932">
    <property type="entry name" value="PPM-type_phosphatase-like_dom"/>
</dbReference>
<proteinExistence type="predicted"/>
<dbReference type="InterPro" id="IPR029016">
    <property type="entry name" value="GAF-like_dom_sf"/>
</dbReference>
<dbReference type="Gene3D" id="3.30.450.40">
    <property type="match status" value="2"/>
</dbReference>
<dbReference type="SUPFAM" id="SSF55781">
    <property type="entry name" value="GAF domain-like"/>
    <property type="match status" value="2"/>
</dbReference>
<dbReference type="Pfam" id="PF08448">
    <property type="entry name" value="PAS_4"/>
    <property type="match status" value="1"/>
</dbReference>
<dbReference type="Gene3D" id="3.60.40.10">
    <property type="entry name" value="PPM-type phosphatase domain"/>
    <property type="match status" value="1"/>
</dbReference>
<dbReference type="PANTHER" id="PTHR43156:SF2">
    <property type="entry name" value="STAGE II SPORULATION PROTEIN E"/>
    <property type="match status" value="1"/>
</dbReference>
<sequence length="859" mass="91598">MAGQIPLDEAAAARLRLIVKAGAELHGAERLSFLLEHAVTESGGLGGMVHLRGPDRRELLLTAAHGLVRTVAGGWAEIAADGTTAPARAVVRGRPVWAAARPGENGSGTVLPAGTGLLAVPLIGADGAVAGALSVLTAAAEEPAAERRAAVEELAGWTGPRLPDPREHPPEPWHGDPAEHRIARDSVSRALWHMSDAFFAVDAQWRITFVNVEAERLLGASHALLGRTLWETFTRLGIDTVVPGLPARYRRAAEGGAPAGFEVRWPTNQRWYYMRLVPVPDGLAVYAADITESRAREEERAATERAAAERSARIGELTGALAQALTMRDVVKAVADRVLPPFGASGFVVHLIAGDVVQVAGGVGYPQTFLEAMDGSPIGDELSPIWEVCHTRAPIFIDSVDEFNRRYPTQANRPLAARKAAWAFLPLVVSGRDIGCSVISFAEPRHLNGEERALLSALSGLMAQAIERARLYDREHTRAKELQRGLLPRTLPPAHAVTTAARYLPASEGVEVGGDWYDVIPLSGARVALVIGDVMGHGLSEAATMGRLRTAVHTLADLEFPPAELLTRLNDLVSDLGDSFYATCLYAVYDPVTATCAYARAGHPPPAVVRPGEPVRFPGHAPDPPLGAARPPFETTEVSLPEGSLLVLFTDGLVESAARDMDQGMEHLARTLTAAVSGPDSGPDSGPGARHVRRDRVRGDSASLERLCDEVLATLVPEQGTADDAALLIARTHAIAPEDIAGWPLPPGPVAASEARDHVREQLRRWGLAPLTSTAELLVSELVANAIRHGRGPVELRLLRGEGLICEVSDGSLTTPRIRHASATDEGGRGLQLVSALSHRWGTRYTAAGKCIWTEQRVP</sequence>
<feature type="domain" description="PPM-type phosphatase" evidence="3">
    <location>
        <begin position="497"/>
        <end position="732"/>
    </location>
</feature>
<organism evidence="4 5">
    <name type="scientific">Streptomyces coffeae</name>
    <dbReference type="NCBI Taxonomy" id="621382"/>
    <lineage>
        <taxon>Bacteria</taxon>
        <taxon>Bacillati</taxon>
        <taxon>Actinomycetota</taxon>
        <taxon>Actinomycetes</taxon>
        <taxon>Kitasatosporales</taxon>
        <taxon>Streptomycetaceae</taxon>
        <taxon>Streptomyces</taxon>
    </lineage>
</organism>
<dbReference type="InterPro" id="IPR003018">
    <property type="entry name" value="GAF"/>
</dbReference>
<gene>
    <name evidence="4" type="ORF">JK363_24310</name>
</gene>
<feature type="compositionally biased region" description="Low complexity" evidence="2">
    <location>
        <begin position="677"/>
        <end position="688"/>
    </location>
</feature>